<dbReference type="InterPro" id="IPR055766">
    <property type="entry name" value="DUF7342"/>
</dbReference>
<dbReference type="EMBL" id="JBHTAB010000008">
    <property type="protein sequence ID" value="MFC7130589.1"/>
    <property type="molecule type" value="Genomic_DNA"/>
</dbReference>
<keyword evidence="3" id="KW-1185">Reference proteome</keyword>
<evidence type="ECO:0000313" key="2">
    <source>
        <dbReference type="EMBL" id="MFC7130589.1"/>
    </source>
</evidence>
<organism evidence="2 3">
    <name type="scientific">Haloferax chudinovii</name>
    <dbReference type="NCBI Taxonomy" id="1109010"/>
    <lineage>
        <taxon>Archaea</taxon>
        <taxon>Methanobacteriati</taxon>
        <taxon>Methanobacteriota</taxon>
        <taxon>Stenosarchaea group</taxon>
        <taxon>Halobacteria</taxon>
        <taxon>Halobacteriales</taxon>
        <taxon>Haloferacaceae</taxon>
        <taxon>Haloferax</taxon>
    </lineage>
</organism>
<proteinExistence type="predicted"/>
<reference evidence="2 3" key="1">
    <citation type="journal article" date="2019" name="Int. J. Syst. Evol. Microbiol.">
        <title>The Global Catalogue of Microorganisms (GCM) 10K type strain sequencing project: providing services to taxonomists for standard genome sequencing and annotation.</title>
        <authorList>
            <consortium name="The Broad Institute Genomics Platform"/>
            <consortium name="The Broad Institute Genome Sequencing Center for Infectious Disease"/>
            <person name="Wu L."/>
            <person name="Ma J."/>
        </authorList>
    </citation>
    <scope>NUCLEOTIDE SEQUENCE [LARGE SCALE GENOMIC DNA]</scope>
    <source>
        <strain evidence="2 3">DSM 26526</strain>
    </source>
</reference>
<sequence>MSDNSSRKWTEVLSAAERVESVALTVSEPRTANWVAAEAEVAHETATKYLKRLTEDGKLIADSRGQQTTYEPDPVGQYLIEMRELYENHSPDELASSLEDMNEQIRTWKSEYDVETPNQLRASLGDAEDVGDERERRRAAREWDHLATRRRLVEDALRLYDRFPGEPRSASA</sequence>
<dbReference type="AlphaFoldDB" id="A0ABD5XL71"/>
<protein>
    <recommendedName>
        <fullName evidence="4">ArsR family transcriptional regulator</fullName>
    </recommendedName>
</protein>
<name>A0ABD5XL71_9EURY</name>
<feature type="region of interest" description="Disordered" evidence="1">
    <location>
        <begin position="119"/>
        <end position="139"/>
    </location>
</feature>
<dbReference type="Pfam" id="PF24033">
    <property type="entry name" value="DUF7342"/>
    <property type="match status" value="1"/>
</dbReference>
<evidence type="ECO:0000256" key="1">
    <source>
        <dbReference type="SAM" id="MobiDB-lite"/>
    </source>
</evidence>
<evidence type="ECO:0008006" key="4">
    <source>
        <dbReference type="Google" id="ProtNLM"/>
    </source>
</evidence>
<accession>A0ABD5XL71</accession>
<dbReference type="Proteomes" id="UP001596460">
    <property type="component" value="Unassembled WGS sequence"/>
</dbReference>
<dbReference type="RefSeq" id="WP_390245968.1">
    <property type="nucleotide sequence ID" value="NZ_JBHTAB010000008.1"/>
</dbReference>
<comment type="caution">
    <text evidence="2">The sequence shown here is derived from an EMBL/GenBank/DDBJ whole genome shotgun (WGS) entry which is preliminary data.</text>
</comment>
<gene>
    <name evidence="2" type="ORF">ACFQI8_14455</name>
</gene>
<evidence type="ECO:0000313" key="3">
    <source>
        <dbReference type="Proteomes" id="UP001596460"/>
    </source>
</evidence>